<dbReference type="EMBL" id="JACJTU010000005">
    <property type="protein sequence ID" value="MBD2733767.1"/>
    <property type="molecule type" value="Genomic_DNA"/>
</dbReference>
<sequence>MQRSEKSVIAIANNVGKLIFIAKANSNPGLDAKISGTFAKLYFFDTAG</sequence>
<evidence type="ECO:0000313" key="2">
    <source>
        <dbReference type="Proteomes" id="UP000637383"/>
    </source>
</evidence>
<comment type="caution">
    <text evidence="1">The sequence shown here is derived from an EMBL/GenBank/DDBJ whole genome shotgun (WGS) entry which is preliminary data.</text>
</comment>
<keyword evidence="2" id="KW-1185">Reference proteome</keyword>
<accession>A0ABR8K6G6</accession>
<gene>
    <name evidence="1" type="ORF">H6H03_07555</name>
</gene>
<reference evidence="1 2" key="1">
    <citation type="journal article" date="2020" name="ISME J.">
        <title>Comparative genomics reveals insights into cyanobacterial evolution and habitat adaptation.</title>
        <authorList>
            <person name="Chen M.Y."/>
            <person name="Teng W.K."/>
            <person name="Zhao L."/>
            <person name="Hu C.X."/>
            <person name="Zhou Y.K."/>
            <person name="Han B.P."/>
            <person name="Song L.R."/>
            <person name="Shu W.S."/>
        </authorList>
    </citation>
    <scope>NUCLEOTIDE SEQUENCE [LARGE SCALE GENOMIC DNA]</scope>
    <source>
        <strain evidence="1 2">FACHB-159</strain>
    </source>
</reference>
<organism evidence="1 2">
    <name type="scientific">Nostoc paludosum FACHB-159</name>
    <dbReference type="NCBI Taxonomy" id="2692908"/>
    <lineage>
        <taxon>Bacteria</taxon>
        <taxon>Bacillati</taxon>
        <taxon>Cyanobacteriota</taxon>
        <taxon>Cyanophyceae</taxon>
        <taxon>Nostocales</taxon>
        <taxon>Nostocaceae</taxon>
        <taxon>Nostoc</taxon>
    </lineage>
</organism>
<name>A0ABR8K6G6_9NOSO</name>
<protein>
    <recommendedName>
        <fullName evidence="3">Transposase</fullName>
    </recommendedName>
</protein>
<dbReference type="Proteomes" id="UP000637383">
    <property type="component" value="Unassembled WGS sequence"/>
</dbReference>
<proteinExistence type="predicted"/>
<dbReference type="RefSeq" id="WP_190954507.1">
    <property type="nucleotide sequence ID" value="NZ_JACJTU010000005.1"/>
</dbReference>
<evidence type="ECO:0000313" key="1">
    <source>
        <dbReference type="EMBL" id="MBD2733767.1"/>
    </source>
</evidence>
<evidence type="ECO:0008006" key="3">
    <source>
        <dbReference type="Google" id="ProtNLM"/>
    </source>
</evidence>